<dbReference type="EMBL" id="BTSX01000002">
    <property type="protein sequence ID" value="GMS86219.1"/>
    <property type="molecule type" value="Genomic_DNA"/>
</dbReference>
<dbReference type="InterPro" id="IPR019408">
    <property type="entry name" value="7TM_GPCR_serpentine_rcpt_Srab"/>
</dbReference>
<evidence type="ECO:0000256" key="1">
    <source>
        <dbReference type="ARBA" id="ARBA00004141"/>
    </source>
</evidence>
<evidence type="ECO:0000256" key="5">
    <source>
        <dbReference type="SAM" id="Phobius"/>
    </source>
</evidence>
<sequence length="241" mass="27662">RLRFDCFLLDFRFILMTRCVGMSSFLASQHLILVLSFERLYAAIFPAHFEKNSSKFLSVTIALSSLAGTFAFSMMQFSNNFRLFHGQAIAVALFNTNIPDNQHGCKVLMNMIAISNCISLIVLFIDFYLNFLRKPVGSASLAISYQFSENRRIVLILLPIELTQTLMGLFGTSLFAMFRKVNARPTPIEQQILLEISTIIPTCFPLMLTFWIRRSIARNANRTPNFDLVEDRFESLRKSWN</sequence>
<dbReference type="PANTHER" id="PTHR46561">
    <property type="entry name" value="SERPENTINE RECEPTOR, CLASS AB (CLASS A-LIKE)-RELATED"/>
    <property type="match status" value="1"/>
</dbReference>
<feature type="transmembrane region" description="Helical" evidence="5">
    <location>
        <begin position="12"/>
        <end position="35"/>
    </location>
</feature>
<comment type="subcellular location">
    <subcellularLocation>
        <location evidence="1">Membrane</location>
        <topology evidence="1">Multi-pass membrane protein</topology>
    </subcellularLocation>
</comment>
<feature type="transmembrane region" description="Helical" evidence="5">
    <location>
        <begin position="56"/>
        <end position="75"/>
    </location>
</feature>
<dbReference type="AlphaFoldDB" id="A0AAV5SXX7"/>
<evidence type="ECO:0000313" key="6">
    <source>
        <dbReference type="EMBL" id="GMS86219.1"/>
    </source>
</evidence>
<keyword evidence="4 5" id="KW-0472">Membrane</keyword>
<feature type="non-terminal residue" evidence="6">
    <location>
        <position position="241"/>
    </location>
</feature>
<protein>
    <recommendedName>
        <fullName evidence="8">G protein-coupled receptor</fullName>
    </recommendedName>
</protein>
<dbReference type="GO" id="GO:0016020">
    <property type="term" value="C:membrane"/>
    <property type="evidence" value="ECO:0007669"/>
    <property type="project" value="UniProtKB-SubCell"/>
</dbReference>
<dbReference type="Proteomes" id="UP001432027">
    <property type="component" value="Unassembled WGS sequence"/>
</dbReference>
<feature type="non-terminal residue" evidence="6">
    <location>
        <position position="1"/>
    </location>
</feature>
<evidence type="ECO:0000256" key="2">
    <source>
        <dbReference type="ARBA" id="ARBA00022692"/>
    </source>
</evidence>
<dbReference type="PANTHER" id="PTHR46561:SF11">
    <property type="entry name" value="SERPENTINE RECEPTOR CLASS ALPHA_BETA-14"/>
    <property type="match status" value="1"/>
</dbReference>
<feature type="transmembrane region" description="Helical" evidence="5">
    <location>
        <begin position="190"/>
        <end position="212"/>
    </location>
</feature>
<evidence type="ECO:0008006" key="8">
    <source>
        <dbReference type="Google" id="ProtNLM"/>
    </source>
</evidence>
<gene>
    <name evidence="6" type="ORF">PENTCL1PPCAC_8394</name>
</gene>
<comment type="caution">
    <text evidence="6">The sequence shown here is derived from an EMBL/GenBank/DDBJ whole genome shotgun (WGS) entry which is preliminary data.</text>
</comment>
<dbReference type="Pfam" id="PF10292">
    <property type="entry name" value="7TM_GPCR_Srab"/>
    <property type="match status" value="1"/>
</dbReference>
<proteinExistence type="predicted"/>
<evidence type="ECO:0000256" key="4">
    <source>
        <dbReference type="ARBA" id="ARBA00023136"/>
    </source>
</evidence>
<name>A0AAV5SXX7_9BILA</name>
<evidence type="ECO:0000256" key="3">
    <source>
        <dbReference type="ARBA" id="ARBA00022989"/>
    </source>
</evidence>
<keyword evidence="7" id="KW-1185">Reference proteome</keyword>
<accession>A0AAV5SXX7</accession>
<organism evidence="6 7">
    <name type="scientific">Pristionchus entomophagus</name>
    <dbReference type="NCBI Taxonomy" id="358040"/>
    <lineage>
        <taxon>Eukaryota</taxon>
        <taxon>Metazoa</taxon>
        <taxon>Ecdysozoa</taxon>
        <taxon>Nematoda</taxon>
        <taxon>Chromadorea</taxon>
        <taxon>Rhabditida</taxon>
        <taxon>Rhabditina</taxon>
        <taxon>Diplogasteromorpha</taxon>
        <taxon>Diplogasteroidea</taxon>
        <taxon>Neodiplogasteridae</taxon>
        <taxon>Pristionchus</taxon>
    </lineage>
</organism>
<feature type="transmembrane region" description="Helical" evidence="5">
    <location>
        <begin position="107"/>
        <end position="132"/>
    </location>
</feature>
<feature type="transmembrane region" description="Helical" evidence="5">
    <location>
        <begin position="153"/>
        <end position="178"/>
    </location>
</feature>
<keyword evidence="3 5" id="KW-1133">Transmembrane helix</keyword>
<evidence type="ECO:0000313" key="7">
    <source>
        <dbReference type="Proteomes" id="UP001432027"/>
    </source>
</evidence>
<reference evidence="6" key="1">
    <citation type="submission" date="2023-10" db="EMBL/GenBank/DDBJ databases">
        <title>Genome assembly of Pristionchus species.</title>
        <authorList>
            <person name="Yoshida K."/>
            <person name="Sommer R.J."/>
        </authorList>
    </citation>
    <scope>NUCLEOTIDE SEQUENCE</scope>
    <source>
        <strain evidence="6">RS0144</strain>
    </source>
</reference>
<keyword evidence="2 5" id="KW-0812">Transmembrane</keyword>
<dbReference type="InterPro" id="IPR053286">
    <property type="entry name" value="Nematode_rcpt-like_srab"/>
</dbReference>